<accession>A0A8J5TAL1</accession>
<organism evidence="2 3">
    <name type="scientific">Zizania palustris</name>
    <name type="common">Northern wild rice</name>
    <dbReference type="NCBI Taxonomy" id="103762"/>
    <lineage>
        <taxon>Eukaryota</taxon>
        <taxon>Viridiplantae</taxon>
        <taxon>Streptophyta</taxon>
        <taxon>Embryophyta</taxon>
        <taxon>Tracheophyta</taxon>
        <taxon>Spermatophyta</taxon>
        <taxon>Magnoliopsida</taxon>
        <taxon>Liliopsida</taxon>
        <taxon>Poales</taxon>
        <taxon>Poaceae</taxon>
        <taxon>BOP clade</taxon>
        <taxon>Oryzoideae</taxon>
        <taxon>Oryzeae</taxon>
        <taxon>Zizaniinae</taxon>
        <taxon>Zizania</taxon>
    </lineage>
</organism>
<evidence type="ECO:0000313" key="2">
    <source>
        <dbReference type="EMBL" id="KAG8082844.1"/>
    </source>
</evidence>
<keyword evidence="3" id="KW-1185">Reference proteome</keyword>
<gene>
    <name evidence="2" type="ORF">GUJ93_ZPchr0014g46632</name>
</gene>
<protein>
    <submittedName>
        <fullName evidence="2">Uncharacterized protein</fullName>
    </submittedName>
</protein>
<evidence type="ECO:0000313" key="3">
    <source>
        <dbReference type="Proteomes" id="UP000729402"/>
    </source>
</evidence>
<feature type="region of interest" description="Disordered" evidence="1">
    <location>
        <begin position="1"/>
        <end position="48"/>
    </location>
</feature>
<dbReference type="AlphaFoldDB" id="A0A8J5TAL1"/>
<name>A0A8J5TAL1_ZIZPA</name>
<evidence type="ECO:0000256" key="1">
    <source>
        <dbReference type="SAM" id="MobiDB-lite"/>
    </source>
</evidence>
<dbReference type="EMBL" id="JAAALK010000086">
    <property type="protein sequence ID" value="KAG8082844.1"/>
    <property type="molecule type" value="Genomic_DNA"/>
</dbReference>
<reference evidence="2" key="1">
    <citation type="journal article" date="2021" name="bioRxiv">
        <title>Whole Genome Assembly and Annotation of Northern Wild Rice, Zizania palustris L., Supports a Whole Genome Duplication in the Zizania Genus.</title>
        <authorList>
            <person name="Haas M."/>
            <person name="Kono T."/>
            <person name="Macchietto M."/>
            <person name="Millas R."/>
            <person name="McGilp L."/>
            <person name="Shao M."/>
            <person name="Duquette J."/>
            <person name="Hirsch C.N."/>
            <person name="Kimball J."/>
        </authorList>
    </citation>
    <scope>NUCLEOTIDE SEQUENCE</scope>
    <source>
        <tissue evidence="2">Fresh leaf tissue</tissue>
    </source>
</reference>
<reference evidence="2" key="2">
    <citation type="submission" date="2021-02" db="EMBL/GenBank/DDBJ databases">
        <authorList>
            <person name="Kimball J.A."/>
            <person name="Haas M.W."/>
            <person name="Macchietto M."/>
            <person name="Kono T."/>
            <person name="Duquette J."/>
            <person name="Shao M."/>
        </authorList>
    </citation>
    <scope>NUCLEOTIDE SEQUENCE</scope>
    <source>
        <tissue evidence="2">Fresh leaf tissue</tissue>
    </source>
</reference>
<comment type="caution">
    <text evidence="2">The sequence shown here is derived from an EMBL/GenBank/DDBJ whole genome shotgun (WGS) entry which is preliminary data.</text>
</comment>
<proteinExistence type="predicted"/>
<dbReference type="Proteomes" id="UP000729402">
    <property type="component" value="Unassembled WGS sequence"/>
</dbReference>
<feature type="compositionally biased region" description="Basic residues" evidence="1">
    <location>
        <begin position="9"/>
        <end position="19"/>
    </location>
</feature>
<sequence length="113" mass="12143">MVAAEVSVGRRRARMRKATMMRTAEGEGHEGWGQEPRANARRTAGSPPDSCCPPHLGLALATCAGLALCCAFFPPLPEPHRTPIVRRDSATFVGPALPEPVTASLESRWILVI</sequence>